<dbReference type="SMART" id="SM00422">
    <property type="entry name" value="HTH_MERR"/>
    <property type="match status" value="1"/>
</dbReference>
<evidence type="ECO:0000256" key="2">
    <source>
        <dbReference type="SAM" id="Coils"/>
    </source>
</evidence>
<dbReference type="OrthoDB" id="9802039at2"/>
<evidence type="ECO:0000256" key="1">
    <source>
        <dbReference type="ARBA" id="ARBA00023125"/>
    </source>
</evidence>
<dbReference type="PANTHER" id="PTHR30204">
    <property type="entry name" value="REDOX-CYCLING DRUG-SENSING TRANSCRIPTIONAL ACTIVATOR SOXR"/>
    <property type="match status" value="1"/>
</dbReference>
<feature type="coiled-coil region" evidence="2">
    <location>
        <begin position="80"/>
        <end position="107"/>
    </location>
</feature>
<keyword evidence="2" id="KW-0175">Coiled coil</keyword>
<dbReference type="KEGG" id="bact:AB656_05350"/>
<dbReference type="Proteomes" id="UP000029015">
    <property type="component" value="Unassembled WGS sequence"/>
</dbReference>
<evidence type="ECO:0000259" key="3">
    <source>
        <dbReference type="PROSITE" id="PS50937"/>
    </source>
</evidence>
<gene>
    <name evidence="4" type="ORF">BACT_1405</name>
</gene>
<dbReference type="Pfam" id="PF13411">
    <property type="entry name" value="MerR_1"/>
    <property type="match status" value="1"/>
</dbReference>
<dbReference type="PANTHER" id="PTHR30204:SF98">
    <property type="entry name" value="HTH-TYPE TRANSCRIPTIONAL REGULATOR ADHR"/>
    <property type="match status" value="1"/>
</dbReference>
<proteinExistence type="predicted"/>
<dbReference type="InterPro" id="IPR047057">
    <property type="entry name" value="MerR_fam"/>
</dbReference>
<evidence type="ECO:0000313" key="4">
    <source>
        <dbReference type="EMBL" id="KFI40700.1"/>
    </source>
</evidence>
<dbReference type="GO" id="GO:0003700">
    <property type="term" value="F:DNA-binding transcription factor activity"/>
    <property type="evidence" value="ECO:0007669"/>
    <property type="project" value="InterPro"/>
</dbReference>
<accession>A0A086Z2F0</accession>
<dbReference type="PATRIC" id="fig|1437605.7.peg.1098"/>
<dbReference type="GO" id="GO:0003677">
    <property type="term" value="F:DNA binding"/>
    <property type="evidence" value="ECO:0007669"/>
    <property type="project" value="UniProtKB-KW"/>
</dbReference>
<keyword evidence="5" id="KW-1185">Reference proteome</keyword>
<dbReference type="EMBL" id="JGYK01000001">
    <property type="protein sequence ID" value="KFI40700.1"/>
    <property type="molecule type" value="Genomic_DNA"/>
</dbReference>
<dbReference type="eggNOG" id="COG0789">
    <property type="taxonomic scope" value="Bacteria"/>
</dbReference>
<dbReference type="AlphaFoldDB" id="A0A086Z2F0"/>
<reference evidence="4 5" key="1">
    <citation type="submission" date="2014-03" db="EMBL/GenBank/DDBJ databases">
        <title>Genomics of Bifidobacteria.</title>
        <authorList>
            <person name="Ventura M."/>
            <person name="Milani C."/>
            <person name="Lugli G.A."/>
        </authorList>
    </citation>
    <scope>NUCLEOTIDE SEQUENCE [LARGE SCALE GENOMIC DNA]</scope>
    <source>
        <strain evidence="4 5">DSM 22766</strain>
    </source>
</reference>
<feature type="domain" description="HTH merR-type" evidence="3">
    <location>
        <begin position="1"/>
        <end position="68"/>
    </location>
</feature>
<evidence type="ECO:0000313" key="5">
    <source>
        <dbReference type="Proteomes" id="UP000029015"/>
    </source>
</evidence>
<name>A0A086Z2F0_9BIFI</name>
<keyword evidence="1" id="KW-0238">DNA-binding</keyword>
<dbReference type="RefSeq" id="WP_033503981.1">
    <property type="nucleotide sequence ID" value="NZ_CP011786.1"/>
</dbReference>
<dbReference type="InterPro" id="IPR009061">
    <property type="entry name" value="DNA-bd_dom_put_sf"/>
</dbReference>
<sequence>MRIGQVSERVGLPISTFRYYERRGIIRPGRSPEWYRDYMEQDLAWIAFVQRLLATGMPLAQVQEYARLRHEGDSTVPQRLEMLYKHRGALEARMKELQEQMGFLDQKIQVYLGMLEKQ</sequence>
<dbReference type="STRING" id="1437605.AB656_05350"/>
<organism evidence="4 5">
    <name type="scientific">Bifidobacterium actinocoloniiforme DSM 22766</name>
    <dbReference type="NCBI Taxonomy" id="1437605"/>
    <lineage>
        <taxon>Bacteria</taxon>
        <taxon>Bacillati</taxon>
        <taxon>Actinomycetota</taxon>
        <taxon>Actinomycetes</taxon>
        <taxon>Bifidobacteriales</taxon>
        <taxon>Bifidobacteriaceae</taxon>
        <taxon>Bifidobacterium</taxon>
    </lineage>
</organism>
<protein>
    <submittedName>
        <fullName evidence="4">MerR family transcriptional regulator</fullName>
    </submittedName>
</protein>
<dbReference type="CDD" id="cd01109">
    <property type="entry name" value="HTH_YyaN"/>
    <property type="match status" value="1"/>
</dbReference>
<dbReference type="Gene3D" id="1.10.1660.10">
    <property type="match status" value="1"/>
</dbReference>
<comment type="caution">
    <text evidence="4">The sequence shown here is derived from an EMBL/GenBank/DDBJ whole genome shotgun (WGS) entry which is preliminary data.</text>
</comment>
<dbReference type="SUPFAM" id="SSF46955">
    <property type="entry name" value="Putative DNA-binding domain"/>
    <property type="match status" value="1"/>
</dbReference>
<dbReference type="PROSITE" id="PS50937">
    <property type="entry name" value="HTH_MERR_2"/>
    <property type="match status" value="1"/>
</dbReference>
<dbReference type="PRINTS" id="PR00040">
    <property type="entry name" value="HTHMERR"/>
</dbReference>
<dbReference type="InterPro" id="IPR000551">
    <property type="entry name" value="MerR-type_HTH_dom"/>
</dbReference>